<protein>
    <submittedName>
        <fullName evidence="2">Uncharacterized protein</fullName>
    </submittedName>
</protein>
<comment type="caution">
    <text evidence="2">The sequence shown here is derived from an EMBL/GenBank/DDBJ whole genome shotgun (WGS) entry which is preliminary data.</text>
</comment>
<organism evidence="2 3">
    <name type="scientific">Streptomyces sannanensis</name>
    <dbReference type="NCBI Taxonomy" id="285536"/>
    <lineage>
        <taxon>Bacteria</taxon>
        <taxon>Bacillati</taxon>
        <taxon>Actinomycetota</taxon>
        <taxon>Actinomycetes</taxon>
        <taxon>Kitasatosporales</taxon>
        <taxon>Streptomycetaceae</taxon>
        <taxon>Streptomyces</taxon>
    </lineage>
</organism>
<name>A0ABP6SKG9_9ACTN</name>
<gene>
    <name evidence="2" type="ORF">GCM10020367_60650</name>
</gene>
<sequence length="97" mass="10639">MPDPPPCVRKARRSVPDPCGFTAVWSVPWPSTAHCESVRGAHPPPTGKHSRDVRTTASRPPFALRRNSSAWWTASTHLEDVPPEEMEKRAAEAMGVG</sequence>
<dbReference type="EMBL" id="BAAAYL010000001">
    <property type="protein sequence ID" value="GAA3378972.1"/>
    <property type="molecule type" value="Genomic_DNA"/>
</dbReference>
<evidence type="ECO:0000313" key="3">
    <source>
        <dbReference type="Proteomes" id="UP001499990"/>
    </source>
</evidence>
<accession>A0ABP6SKG9</accession>
<feature type="region of interest" description="Disordered" evidence="1">
    <location>
        <begin position="36"/>
        <end position="61"/>
    </location>
</feature>
<evidence type="ECO:0000256" key="1">
    <source>
        <dbReference type="SAM" id="MobiDB-lite"/>
    </source>
</evidence>
<proteinExistence type="predicted"/>
<dbReference type="Proteomes" id="UP001499990">
    <property type="component" value="Unassembled WGS sequence"/>
</dbReference>
<evidence type="ECO:0000313" key="2">
    <source>
        <dbReference type="EMBL" id="GAA3378972.1"/>
    </source>
</evidence>
<keyword evidence="3" id="KW-1185">Reference proteome</keyword>
<reference evidence="3" key="1">
    <citation type="journal article" date="2019" name="Int. J. Syst. Evol. Microbiol.">
        <title>The Global Catalogue of Microorganisms (GCM) 10K type strain sequencing project: providing services to taxonomists for standard genome sequencing and annotation.</title>
        <authorList>
            <consortium name="The Broad Institute Genomics Platform"/>
            <consortium name="The Broad Institute Genome Sequencing Center for Infectious Disease"/>
            <person name="Wu L."/>
            <person name="Ma J."/>
        </authorList>
    </citation>
    <scope>NUCLEOTIDE SEQUENCE [LARGE SCALE GENOMIC DNA]</scope>
    <source>
        <strain evidence="3">JCM 9651</strain>
    </source>
</reference>